<name>A0AAW2X5F9_9LAMI</name>
<organism evidence="1">
    <name type="scientific">Sesamum latifolium</name>
    <dbReference type="NCBI Taxonomy" id="2727402"/>
    <lineage>
        <taxon>Eukaryota</taxon>
        <taxon>Viridiplantae</taxon>
        <taxon>Streptophyta</taxon>
        <taxon>Embryophyta</taxon>
        <taxon>Tracheophyta</taxon>
        <taxon>Spermatophyta</taxon>
        <taxon>Magnoliopsida</taxon>
        <taxon>eudicotyledons</taxon>
        <taxon>Gunneridae</taxon>
        <taxon>Pentapetalae</taxon>
        <taxon>asterids</taxon>
        <taxon>lamiids</taxon>
        <taxon>Lamiales</taxon>
        <taxon>Pedaliaceae</taxon>
        <taxon>Sesamum</taxon>
    </lineage>
</organism>
<comment type="caution">
    <text evidence="1">The sequence shown here is derived from an EMBL/GenBank/DDBJ whole genome shotgun (WGS) entry which is preliminary data.</text>
</comment>
<evidence type="ECO:0000313" key="1">
    <source>
        <dbReference type="EMBL" id="KAL0448670.1"/>
    </source>
</evidence>
<gene>
    <name evidence="1" type="ORF">Slati_1423400</name>
</gene>
<protein>
    <submittedName>
        <fullName evidence="1">Uncharacterized protein</fullName>
    </submittedName>
</protein>
<reference evidence="1" key="1">
    <citation type="submission" date="2020-06" db="EMBL/GenBank/DDBJ databases">
        <authorList>
            <person name="Li T."/>
            <person name="Hu X."/>
            <person name="Zhang T."/>
            <person name="Song X."/>
            <person name="Zhang H."/>
            <person name="Dai N."/>
            <person name="Sheng W."/>
            <person name="Hou X."/>
            <person name="Wei L."/>
        </authorList>
    </citation>
    <scope>NUCLEOTIDE SEQUENCE</scope>
    <source>
        <strain evidence="1">KEN1</strain>
        <tissue evidence="1">Leaf</tissue>
    </source>
</reference>
<dbReference type="EMBL" id="JACGWN010000005">
    <property type="protein sequence ID" value="KAL0448670.1"/>
    <property type="molecule type" value="Genomic_DNA"/>
</dbReference>
<dbReference type="PANTHER" id="PTHR33116:SF86">
    <property type="entry name" value="REVERSE TRANSCRIPTASE DOMAIN-CONTAINING PROTEIN"/>
    <property type="match status" value="1"/>
</dbReference>
<accession>A0AAW2X5F9</accession>
<dbReference type="PANTHER" id="PTHR33116">
    <property type="entry name" value="REVERSE TRANSCRIPTASE ZINC-BINDING DOMAIN-CONTAINING PROTEIN-RELATED-RELATED"/>
    <property type="match status" value="1"/>
</dbReference>
<proteinExistence type="predicted"/>
<dbReference type="AlphaFoldDB" id="A0AAW2X5F9"/>
<reference evidence="1" key="2">
    <citation type="journal article" date="2024" name="Plant">
        <title>Genomic evolution and insights into agronomic trait innovations of Sesamum species.</title>
        <authorList>
            <person name="Miao H."/>
            <person name="Wang L."/>
            <person name="Qu L."/>
            <person name="Liu H."/>
            <person name="Sun Y."/>
            <person name="Le M."/>
            <person name="Wang Q."/>
            <person name="Wei S."/>
            <person name="Zheng Y."/>
            <person name="Lin W."/>
            <person name="Duan Y."/>
            <person name="Cao H."/>
            <person name="Xiong S."/>
            <person name="Wang X."/>
            <person name="Wei L."/>
            <person name="Li C."/>
            <person name="Ma Q."/>
            <person name="Ju M."/>
            <person name="Zhao R."/>
            <person name="Li G."/>
            <person name="Mu C."/>
            <person name="Tian Q."/>
            <person name="Mei H."/>
            <person name="Zhang T."/>
            <person name="Gao T."/>
            <person name="Zhang H."/>
        </authorList>
    </citation>
    <scope>NUCLEOTIDE SEQUENCE</scope>
    <source>
        <strain evidence="1">KEN1</strain>
    </source>
</reference>
<sequence>MWKKIHNWSSKQLSQAGRAILTKSVLQSIPTYVMGCFRLPDSLLGELESMLAELFWNWGTDTKIHWLSWNKCCERKEARGLGFRRLRGFNLTLLARQAWRVAMMPDNLLHKILGQKYFPNSNFIEAGLSSTPSFTWRSSLATREISVTGLWWKVGNRQEIPICDQPWIPHPRTFQLVSRPLSLPVTTRVVELIRLIRNGMWT</sequence>